<evidence type="ECO:0000313" key="3">
    <source>
        <dbReference type="EMBL" id="NER15694.1"/>
    </source>
</evidence>
<dbReference type="Pfam" id="PF07995">
    <property type="entry name" value="GSDH"/>
    <property type="match status" value="1"/>
</dbReference>
<evidence type="ECO:0000256" key="1">
    <source>
        <dbReference type="SAM" id="SignalP"/>
    </source>
</evidence>
<dbReference type="InterPro" id="IPR012938">
    <property type="entry name" value="Glc/Sorbosone_DH"/>
</dbReference>
<dbReference type="AlphaFoldDB" id="A0A6M0CIC3"/>
<dbReference type="EMBL" id="JAABOQ010000001">
    <property type="protein sequence ID" value="NER15694.1"/>
    <property type="molecule type" value="Genomic_DNA"/>
</dbReference>
<dbReference type="PANTHER" id="PTHR19328:SF75">
    <property type="entry name" value="ALDOSE SUGAR DEHYDROGENASE YLII"/>
    <property type="match status" value="1"/>
</dbReference>
<name>A0A6M0CIC3_9FLAO</name>
<dbReference type="SUPFAM" id="SSF50952">
    <property type="entry name" value="Soluble quinoprotein glucose dehydrogenase"/>
    <property type="match status" value="1"/>
</dbReference>
<proteinExistence type="predicted"/>
<comment type="caution">
    <text evidence="3">The sequence shown here is derived from an EMBL/GenBank/DDBJ whole genome shotgun (WGS) entry which is preliminary data.</text>
</comment>
<protein>
    <submittedName>
        <fullName evidence="3">Glucose sorbosone dehydrogenase</fullName>
    </submittedName>
</protein>
<dbReference type="Proteomes" id="UP000474296">
    <property type="component" value="Unassembled WGS sequence"/>
</dbReference>
<dbReference type="InterPro" id="IPR011042">
    <property type="entry name" value="6-blade_b-propeller_TolB-like"/>
</dbReference>
<accession>A0A6M0CIC3</accession>
<organism evidence="3 4">
    <name type="scientific">Spongiivirga citrea</name>
    <dbReference type="NCBI Taxonomy" id="1481457"/>
    <lineage>
        <taxon>Bacteria</taxon>
        <taxon>Pseudomonadati</taxon>
        <taxon>Bacteroidota</taxon>
        <taxon>Flavobacteriia</taxon>
        <taxon>Flavobacteriales</taxon>
        <taxon>Flavobacteriaceae</taxon>
        <taxon>Spongiivirga</taxon>
    </lineage>
</organism>
<dbReference type="PROSITE" id="PS51257">
    <property type="entry name" value="PROKAR_LIPOPROTEIN"/>
    <property type="match status" value="1"/>
</dbReference>
<dbReference type="InterPro" id="IPR011041">
    <property type="entry name" value="Quinoprot_gluc/sorb_DH_b-prop"/>
</dbReference>
<reference evidence="3 4" key="1">
    <citation type="submission" date="2020-01" db="EMBL/GenBank/DDBJ databases">
        <title>Spongiivirga citrea KCTC 32990T.</title>
        <authorList>
            <person name="Wang G."/>
        </authorList>
    </citation>
    <scope>NUCLEOTIDE SEQUENCE [LARGE SCALE GENOMIC DNA]</scope>
    <source>
        <strain evidence="3 4">KCTC 32990</strain>
    </source>
</reference>
<keyword evidence="4" id="KW-1185">Reference proteome</keyword>
<evidence type="ECO:0000259" key="2">
    <source>
        <dbReference type="Pfam" id="PF07995"/>
    </source>
</evidence>
<keyword evidence="1" id="KW-0732">Signal</keyword>
<dbReference type="RefSeq" id="WP_164028968.1">
    <property type="nucleotide sequence ID" value="NZ_JAABOQ010000001.1"/>
</dbReference>
<dbReference type="Gene3D" id="2.120.10.30">
    <property type="entry name" value="TolB, C-terminal domain"/>
    <property type="match status" value="1"/>
</dbReference>
<evidence type="ECO:0000313" key="4">
    <source>
        <dbReference type="Proteomes" id="UP000474296"/>
    </source>
</evidence>
<gene>
    <name evidence="3" type="ORF">GWK10_00630</name>
</gene>
<feature type="chain" id="PRO_5026779522" evidence="1">
    <location>
        <begin position="19"/>
        <end position="394"/>
    </location>
</feature>
<dbReference type="PANTHER" id="PTHR19328">
    <property type="entry name" value="HEDGEHOG-INTERACTING PROTEIN"/>
    <property type="match status" value="1"/>
</dbReference>
<feature type="domain" description="Glucose/Sorbosone dehydrogenase" evidence="2">
    <location>
        <begin position="54"/>
        <end position="352"/>
    </location>
</feature>
<sequence>MKILRFLLVITLFTAACASDDTPPVIDGDEMGEDGDNSDVNFELFNAFPELTFDQPVDLQSPNDGTNRIFVVEKTGRIQVFNNNVASFRKTTFLDLTSRISTTSEQGLLGLAFHPDFTTNGFFYVNYNPTATQTVIARFKVSDADADVADASSETVLMTIPQPFTNHNGGQVAFGPDGLLYIASGDGGSGGDPDNNGQDRSTWLGNILRIDVNNQAAGLNYAIPADNPFVGEERVKEEIYAYGLRNPWRMSFDTMTGELWTGDVGQGELEEIDKIISGGNYGWKLFEGTSCFSGNCDSSNLIAPVHVYGRSQGDRSITGGYVYRGATNTELLGKYVYGDFASGRIWAIGNDGTDNNLLIESGLPIASFGTDSAQELYVCAFSGTIYGIRKSASN</sequence>
<feature type="signal peptide" evidence="1">
    <location>
        <begin position="1"/>
        <end position="18"/>
    </location>
</feature>